<sequence length="562" mass="63637">MEFPKNKPLKKHVNRKELVHREVLEKYTDLKKRLVNLFEQTANKGMVNNREDLSSQKHGRDAKAMNMVSKEVVNQDAARNLENANENAHNQPKIPGERIRPVTAHCSTNPPPTQPLTTTTTFPTVTHPEAENPFRRSLILVEAQSKSEAKAKFHRTLFKGIEQQLGNLRAISSTCISALELCIDKIVELNNGIASLQQKGGQFGKYQLGRLDVHVNIEDNVSNIQAGFAQLRSLSILLNNSTRRIQRDGYGFVQLSNSSAELCLTEEQVRNDVSQVLTQLTQFRNRWEEQMDDIRQLILVSEFLIQDAIERHQDVKNLHKSLKELKVAETRLHNQCLQLNEFIRDICVDLRKQLGGEGYGVKDALYVNTASKFDMLDESVQQLETLMDELRNEVQNQFGEQKQALEHLAIEIGKLRKDFNGFTRNVTGMDGAVLQPDREVKTLQKIGLPKVLATNNKAEKLEKATSSERKPVGKDKSSSNEVQTTLGTRFSTAAASTSSKRELDLDLDSPDARPDPTPKRLTQHRLALPTLNAYSSSFESFESPSKNEYSSELFKEWRNGRV</sequence>
<gene>
    <name evidence="3" type="ORF">ODALV1_LOCUS24135</name>
</gene>
<keyword evidence="1" id="KW-0175">Coiled coil</keyword>
<comment type="caution">
    <text evidence="3">The sequence shown here is derived from an EMBL/GenBank/DDBJ whole genome shotgun (WGS) entry which is preliminary data.</text>
</comment>
<evidence type="ECO:0000313" key="4">
    <source>
        <dbReference type="Proteomes" id="UP001642540"/>
    </source>
</evidence>
<name>A0ABP1RN21_9HEXA</name>
<feature type="region of interest" description="Disordered" evidence="2">
    <location>
        <begin position="461"/>
        <end position="528"/>
    </location>
</feature>
<evidence type="ECO:0000256" key="1">
    <source>
        <dbReference type="SAM" id="Coils"/>
    </source>
</evidence>
<dbReference type="EMBL" id="CAXLJM020000086">
    <property type="protein sequence ID" value="CAL8131337.1"/>
    <property type="molecule type" value="Genomic_DNA"/>
</dbReference>
<feature type="compositionally biased region" description="Polar residues" evidence="2">
    <location>
        <begin position="479"/>
        <end position="490"/>
    </location>
</feature>
<evidence type="ECO:0000256" key="2">
    <source>
        <dbReference type="SAM" id="MobiDB-lite"/>
    </source>
</evidence>
<proteinExistence type="predicted"/>
<organism evidence="3 4">
    <name type="scientific">Orchesella dallaii</name>
    <dbReference type="NCBI Taxonomy" id="48710"/>
    <lineage>
        <taxon>Eukaryota</taxon>
        <taxon>Metazoa</taxon>
        <taxon>Ecdysozoa</taxon>
        <taxon>Arthropoda</taxon>
        <taxon>Hexapoda</taxon>
        <taxon>Collembola</taxon>
        <taxon>Entomobryomorpha</taxon>
        <taxon>Entomobryoidea</taxon>
        <taxon>Orchesellidae</taxon>
        <taxon>Orchesellinae</taxon>
        <taxon>Orchesella</taxon>
    </lineage>
</organism>
<reference evidence="3 4" key="1">
    <citation type="submission" date="2024-08" db="EMBL/GenBank/DDBJ databases">
        <authorList>
            <person name="Cucini C."/>
            <person name="Frati F."/>
        </authorList>
    </citation>
    <scope>NUCLEOTIDE SEQUENCE [LARGE SCALE GENOMIC DNA]</scope>
</reference>
<evidence type="ECO:0000313" key="3">
    <source>
        <dbReference type="EMBL" id="CAL8131337.1"/>
    </source>
</evidence>
<dbReference type="Proteomes" id="UP001642540">
    <property type="component" value="Unassembled WGS sequence"/>
</dbReference>
<keyword evidence="4" id="KW-1185">Reference proteome</keyword>
<protein>
    <submittedName>
        <fullName evidence="3">Uncharacterized protein</fullName>
    </submittedName>
</protein>
<accession>A0ABP1RN21</accession>
<feature type="compositionally biased region" description="Basic and acidic residues" evidence="2">
    <location>
        <begin position="461"/>
        <end position="478"/>
    </location>
</feature>
<feature type="coiled-coil region" evidence="1">
    <location>
        <begin position="373"/>
        <end position="400"/>
    </location>
</feature>
<feature type="compositionally biased region" description="Basic and acidic residues" evidence="2">
    <location>
        <begin position="499"/>
        <end position="518"/>
    </location>
</feature>